<proteinExistence type="predicted"/>
<dbReference type="PROSITE" id="PS51257">
    <property type="entry name" value="PROKAR_LIPOPROTEIN"/>
    <property type="match status" value="1"/>
</dbReference>
<keyword evidence="3" id="KW-1185">Reference proteome</keyword>
<evidence type="ECO:0000313" key="2">
    <source>
        <dbReference type="EMBL" id="PYH45945.1"/>
    </source>
</evidence>
<sequence>MIDKSAIIVFVILGCIVSTLIGYSIHSVATGGFRNDEQERELSNEQRSYMRDLRLRDIYWMARDNGLRFNPEPPRDLEKQ</sequence>
<name>A0A318ZFV4_9EURO</name>
<keyword evidence="1" id="KW-0812">Transmembrane</keyword>
<protein>
    <submittedName>
        <fullName evidence="2">Uncharacterized protein</fullName>
    </submittedName>
</protein>
<dbReference type="EMBL" id="KZ821229">
    <property type="protein sequence ID" value="PYH45945.1"/>
    <property type="molecule type" value="Genomic_DNA"/>
</dbReference>
<dbReference type="AlphaFoldDB" id="A0A318ZFV4"/>
<gene>
    <name evidence="2" type="ORF">BP01DRAFT_356142</name>
</gene>
<dbReference type="OrthoDB" id="4159814at2759"/>
<accession>A0A318ZFV4</accession>
<keyword evidence="1" id="KW-1133">Transmembrane helix</keyword>
<dbReference type="GeneID" id="37076100"/>
<evidence type="ECO:0000313" key="3">
    <source>
        <dbReference type="Proteomes" id="UP000248349"/>
    </source>
</evidence>
<feature type="transmembrane region" description="Helical" evidence="1">
    <location>
        <begin position="6"/>
        <end position="25"/>
    </location>
</feature>
<keyword evidence="1" id="KW-0472">Membrane</keyword>
<evidence type="ECO:0000256" key="1">
    <source>
        <dbReference type="SAM" id="Phobius"/>
    </source>
</evidence>
<dbReference type="Proteomes" id="UP000248349">
    <property type="component" value="Unassembled WGS sequence"/>
</dbReference>
<dbReference type="RefSeq" id="XP_025431927.1">
    <property type="nucleotide sequence ID" value="XM_025574872.1"/>
</dbReference>
<reference evidence="2 3" key="1">
    <citation type="submission" date="2016-12" db="EMBL/GenBank/DDBJ databases">
        <title>The genomes of Aspergillus section Nigri reveals drivers in fungal speciation.</title>
        <authorList>
            <consortium name="DOE Joint Genome Institute"/>
            <person name="Vesth T.C."/>
            <person name="Nybo J."/>
            <person name="Theobald S."/>
            <person name="Brandl J."/>
            <person name="Frisvad J.C."/>
            <person name="Nielsen K.F."/>
            <person name="Lyhne E.K."/>
            <person name="Kogle M.E."/>
            <person name="Kuo A."/>
            <person name="Riley R."/>
            <person name="Clum A."/>
            <person name="Nolan M."/>
            <person name="Lipzen A."/>
            <person name="Salamov A."/>
            <person name="Henrissat B."/>
            <person name="Wiebenga A."/>
            <person name="De Vries R.P."/>
            <person name="Grigoriev I.V."/>
            <person name="Mortensen U.H."/>
            <person name="Andersen M.R."/>
            <person name="Baker S.E."/>
        </authorList>
    </citation>
    <scope>NUCLEOTIDE SEQUENCE [LARGE SCALE GENOMIC DNA]</scope>
    <source>
        <strain evidence="2 3">JOP 1030-1</strain>
    </source>
</reference>
<organism evidence="2 3">
    <name type="scientific">Aspergillus saccharolyticus JOP 1030-1</name>
    <dbReference type="NCBI Taxonomy" id="1450539"/>
    <lineage>
        <taxon>Eukaryota</taxon>
        <taxon>Fungi</taxon>
        <taxon>Dikarya</taxon>
        <taxon>Ascomycota</taxon>
        <taxon>Pezizomycotina</taxon>
        <taxon>Eurotiomycetes</taxon>
        <taxon>Eurotiomycetidae</taxon>
        <taxon>Eurotiales</taxon>
        <taxon>Aspergillaceae</taxon>
        <taxon>Aspergillus</taxon>
        <taxon>Aspergillus subgen. Circumdati</taxon>
    </lineage>
</organism>